<dbReference type="RefSeq" id="WP_127180050.1">
    <property type="nucleotide sequence ID" value="NZ_CP029078.1"/>
</dbReference>
<dbReference type="Gene3D" id="3.30.565.10">
    <property type="entry name" value="Histidine kinase-like ATPase, C-terminal domain"/>
    <property type="match status" value="1"/>
</dbReference>
<protein>
    <submittedName>
        <fullName evidence="1">Uncharacterized protein</fullName>
    </submittedName>
</protein>
<evidence type="ECO:0000313" key="1">
    <source>
        <dbReference type="EMBL" id="AZS87250.1"/>
    </source>
</evidence>
<sequence length="211" mass="23235">MSQRLSFKIPVEKRGPFWGRSLGLRLQRSNQLLAERVRASTAAVPGVLVNLTKSDATAREFVAIPDDLKFRWQGKMTANQWISGNTRLRARSRLTAASWPGNIDAGSRVCAMLTDNAARHGKPLYGGLIGLRLMCPRESDDLIIEVDDAAPDFPAFEESATKVLDDGQPSGLGWVRRCHGRIAWRVRRDDDGQIVGKTVQVVLPSATTDLA</sequence>
<reference evidence="1 2" key="1">
    <citation type="submission" date="2018-12" db="EMBL/GenBank/DDBJ databases">
        <title>Streptomyces griseoviridis F1-27 complete genome.</title>
        <authorList>
            <person name="Mariita R.M."/>
            <person name="Sello J.K."/>
        </authorList>
    </citation>
    <scope>NUCLEOTIDE SEQUENCE [LARGE SCALE GENOMIC DNA]</scope>
    <source>
        <strain evidence="1 2">F1-27</strain>
    </source>
</reference>
<dbReference type="Proteomes" id="UP000271291">
    <property type="component" value="Chromosome"/>
</dbReference>
<name>A0A3Q9KU66_STRGD</name>
<dbReference type="InterPro" id="IPR036890">
    <property type="entry name" value="HATPase_C_sf"/>
</dbReference>
<proteinExistence type="predicted"/>
<organism evidence="1 2">
    <name type="scientific">Streptomyces griseoviridis</name>
    <dbReference type="NCBI Taxonomy" id="45398"/>
    <lineage>
        <taxon>Bacteria</taxon>
        <taxon>Bacillati</taxon>
        <taxon>Actinomycetota</taxon>
        <taxon>Actinomycetes</taxon>
        <taxon>Kitasatosporales</taxon>
        <taxon>Streptomycetaceae</taxon>
        <taxon>Streptomyces</taxon>
    </lineage>
</organism>
<accession>A0A3Q9KU66</accession>
<gene>
    <name evidence="1" type="ORF">ELQ87_25710</name>
</gene>
<evidence type="ECO:0000313" key="2">
    <source>
        <dbReference type="Proteomes" id="UP000271291"/>
    </source>
</evidence>
<dbReference type="AlphaFoldDB" id="A0A3Q9KU66"/>
<dbReference type="OrthoDB" id="4241453at2"/>
<dbReference type="EMBL" id="CP034687">
    <property type="protein sequence ID" value="AZS87250.1"/>
    <property type="molecule type" value="Genomic_DNA"/>
</dbReference>
<dbReference type="KEGG" id="sgd:ELQ87_25710"/>